<keyword evidence="2" id="KW-0812">Transmembrane</keyword>
<dbReference type="HOGENOM" id="CLU_2384786_0_0_11"/>
<gene>
    <name evidence="6" type="ORF">BN159_6684</name>
</gene>
<sequence>MVAHEYGHHVQDLTGTLGRSRDGRTGADSGAVRVELQADRYAGVWAHHATTTKDESTGRPLITSLTDADIADGLDAAAAVGDESGDMARCDTFR</sequence>
<comment type="subcellular location">
    <subcellularLocation>
        <location evidence="1">Membrane</location>
        <topology evidence="1">Single-pass membrane protein</topology>
    </subcellularLocation>
</comment>
<keyword evidence="3" id="KW-1133">Transmembrane helix</keyword>
<reference evidence="6 7" key="1">
    <citation type="journal article" date="2012" name="J. Bacteriol.">
        <title>Genome sequence of the bacterium Streptomyces davawensis JCM 4913 and heterologous production of the unique antibiotic roseoflavin.</title>
        <authorList>
            <person name="Jankowitsch F."/>
            <person name="Schwarz J."/>
            <person name="Ruckert C."/>
            <person name="Gust B."/>
            <person name="Szczepanowski R."/>
            <person name="Blom J."/>
            <person name="Pelzer S."/>
            <person name="Kalinowski J."/>
            <person name="Mack M."/>
        </authorList>
    </citation>
    <scope>NUCLEOTIDE SEQUENCE [LARGE SCALE GENOMIC DNA]</scope>
    <source>
        <strain evidence="7">DSM 101723 / JCM 4913 / KCC S-0913 / 768</strain>
    </source>
</reference>
<dbReference type="GO" id="GO:0016020">
    <property type="term" value="C:membrane"/>
    <property type="evidence" value="ECO:0007669"/>
    <property type="project" value="UniProtKB-SubCell"/>
</dbReference>
<dbReference type="InterPro" id="IPR007343">
    <property type="entry name" value="Uncharacterised_pept_Zn_put"/>
</dbReference>
<evidence type="ECO:0008006" key="8">
    <source>
        <dbReference type="Google" id="ProtNLM"/>
    </source>
</evidence>
<dbReference type="PANTHER" id="PTHR30168:SF0">
    <property type="entry name" value="INNER MEMBRANE PROTEIN"/>
    <property type="match status" value="1"/>
</dbReference>
<evidence type="ECO:0000256" key="2">
    <source>
        <dbReference type="ARBA" id="ARBA00022692"/>
    </source>
</evidence>
<evidence type="ECO:0000256" key="3">
    <source>
        <dbReference type="ARBA" id="ARBA00022989"/>
    </source>
</evidence>
<dbReference type="AlphaFoldDB" id="K4RBX0"/>
<proteinExistence type="predicted"/>
<accession>K4RBX0</accession>
<dbReference type="PANTHER" id="PTHR30168">
    <property type="entry name" value="PUTATIVE MEMBRANE PROTEIN YPFJ"/>
    <property type="match status" value="1"/>
</dbReference>
<feature type="compositionally biased region" description="Basic and acidic residues" evidence="5">
    <location>
        <begin position="1"/>
        <end position="11"/>
    </location>
</feature>
<evidence type="ECO:0000256" key="4">
    <source>
        <dbReference type="ARBA" id="ARBA00023136"/>
    </source>
</evidence>
<protein>
    <recommendedName>
        <fullName evidence="8">Neutral zinc metallopeptidase</fullName>
    </recommendedName>
</protein>
<dbReference type="EMBL" id="HE971709">
    <property type="protein sequence ID" value="CCK31063.1"/>
    <property type="molecule type" value="Genomic_DNA"/>
</dbReference>
<evidence type="ECO:0000313" key="6">
    <source>
        <dbReference type="EMBL" id="CCK31063.1"/>
    </source>
</evidence>
<evidence type="ECO:0000256" key="1">
    <source>
        <dbReference type="ARBA" id="ARBA00004167"/>
    </source>
</evidence>
<keyword evidence="7" id="KW-1185">Reference proteome</keyword>
<organism evidence="6 7">
    <name type="scientific">Streptomyces davaonensis (strain DSM 101723 / JCM 4913 / KCC S-0913 / 768)</name>
    <dbReference type="NCBI Taxonomy" id="1214101"/>
    <lineage>
        <taxon>Bacteria</taxon>
        <taxon>Bacillati</taxon>
        <taxon>Actinomycetota</taxon>
        <taxon>Actinomycetes</taxon>
        <taxon>Kitasatosporales</taxon>
        <taxon>Streptomycetaceae</taxon>
        <taxon>Streptomyces</taxon>
    </lineage>
</organism>
<evidence type="ECO:0000256" key="5">
    <source>
        <dbReference type="SAM" id="MobiDB-lite"/>
    </source>
</evidence>
<name>K4RBX0_STRDJ</name>
<dbReference type="Proteomes" id="UP000008043">
    <property type="component" value="Chromosome"/>
</dbReference>
<dbReference type="STRING" id="1214101.BN159_6684"/>
<dbReference type="eggNOG" id="COG2321">
    <property type="taxonomic scope" value="Bacteria"/>
</dbReference>
<feature type="region of interest" description="Disordered" evidence="5">
    <location>
        <begin position="1"/>
        <end position="29"/>
    </location>
</feature>
<keyword evidence="4" id="KW-0472">Membrane</keyword>
<dbReference type="KEGG" id="sdv:BN159_6684"/>
<dbReference type="Pfam" id="PF04228">
    <property type="entry name" value="Zn_peptidase"/>
    <property type="match status" value="1"/>
</dbReference>
<evidence type="ECO:0000313" key="7">
    <source>
        <dbReference type="Proteomes" id="UP000008043"/>
    </source>
</evidence>
<dbReference type="PATRIC" id="fig|1214101.3.peg.6769"/>